<dbReference type="Pfam" id="PF11306">
    <property type="entry name" value="DUF3108"/>
    <property type="match status" value="1"/>
</dbReference>
<feature type="signal peptide" evidence="1">
    <location>
        <begin position="1"/>
        <end position="26"/>
    </location>
</feature>
<feature type="chain" id="PRO_5007506821" description="DUF3108 domain-containing protein" evidence="1">
    <location>
        <begin position="27"/>
        <end position="264"/>
    </location>
</feature>
<organism evidence="2 3">
    <name type="scientific">Gemmatimonas phototrophica</name>
    <dbReference type="NCBI Taxonomy" id="1379270"/>
    <lineage>
        <taxon>Bacteria</taxon>
        <taxon>Pseudomonadati</taxon>
        <taxon>Gemmatimonadota</taxon>
        <taxon>Gemmatimonadia</taxon>
        <taxon>Gemmatimonadales</taxon>
        <taxon>Gemmatimonadaceae</taxon>
        <taxon>Gemmatimonas</taxon>
    </lineage>
</organism>
<keyword evidence="3" id="KW-1185">Reference proteome</keyword>
<dbReference type="RefSeq" id="WP_026850104.1">
    <property type="nucleotide sequence ID" value="NZ_CP011454.1"/>
</dbReference>
<dbReference type="Proteomes" id="UP000076404">
    <property type="component" value="Chromosome"/>
</dbReference>
<evidence type="ECO:0008006" key="4">
    <source>
        <dbReference type="Google" id="ProtNLM"/>
    </source>
</evidence>
<reference evidence="2 3" key="2">
    <citation type="journal article" date="2016" name="Environ. Microbiol. Rep.">
        <title>Metagenomic evidence for the presence of phototrophic Gemmatimonadetes bacteria in diverse environments.</title>
        <authorList>
            <person name="Zeng Y."/>
            <person name="Baumbach J."/>
            <person name="Barbosa E.G."/>
            <person name="Azevedo V."/>
            <person name="Zhang C."/>
            <person name="Koblizek M."/>
        </authorList>
    </citation>
    <scope>NUCLEOTIDE SEQUENCE [LARGE SCALE GENOMIC DNA]</scope>
    <source>
        <strain evidence="2 3">AP64</strain>
    </source>
</reference>
<evidence type="ECO:0000313" key="3">
    <source>
        <dbReference type="Proteomes" id="UP000076404"/>
    </source>
</evidence>
<evidence type="ECO:0000256" key="1">
    <source>
        <dbReference type="SAM" id="SignalP"/>
    </source>
</evidence>
<evidence type="ECO:0000313" key="2">
    <source>
        <dbReference type="EMBL" id="AMW04257.1"/>
    </source>
</evidence>
<dbReference type="OrthoDB" id="9787894at2"/>
<sequence>MPSLIRFSVAQLCGTLCLALPASVLAQPAAPRDSAHGARLPFGTGEVLDYKVNVSFGGNIGHGQMRVEGPVAERGVTTWRLVSEMKAKRAFVKATDKTTSWIDPLRFATTRFEKVERHPLSNSSETVEMDLVAGTWREAKGEPQALASQFPLDELSFLYFLRTLPLDKEGSHHFNRHFDDTRNPTMVTVGAEEAVDTPLGTFPTRVVIMHVRDPKHYKGVGLIKINIDLSACRLPVRIVSRMPIVGTTTLTLVGRTDSPNHCES</sequence>
<dbReference type="KEGG" id="gph:GEMMAAP_04180"/>
<dbReference type="EMBL" id="CP011454">
    <property type="protein sequence ID" value="AMW04257.1"/>
    <property type="molecule type" value="Genomic_DNA"/>
</dbReference>
<dbReference type="eggNOG" id="ENOG50314M5">
    <property type="taxonomic scope" value="Bacteria"/>
</dbReference>
<reference evidence="2 3" key="1">
    <citation type="journal article" date="2014" name="Proc. Natl. Acad. Sci. U.S.A.">
        <title>Functional type 2 photosynthetic reaction centers found in the rare bacterial phylum Gemmatimonadetes.</title>
        <authorList>
            <person name="Zeng Y."/>
            <person name="Feng F."/>
            <person name="Medova H."/>
            <person name="Dean J."/>
            <person name="Koblizek M."/>
        </authorList>
    </citation>
    <scope>NUCLEOTIDE SEQUENCE [LARGE SCALE GENOMIC DNA]</scope>
    <source>
        <strain evidence="2 3">AP64</strain>
    </source>
</reference>
<dbReference type="AlphaFoldDB" id="A0A143BGS8"/>
<proteinExistence type="predicted"/>
<gene>
    <name evidence="2" type="ORF">GEMMAAP_04180</name>
</gene>
<accession>A0A143BGS8</accession>
<protein>
    <recommendedName>
        <fullName evidence="4">DUF3108 domain-containing protein</fullName>
    </recommendedName>
</protein>
<keyword evidence="1" id="KW-0732">Signal</keyword>
<name>A0A143BGS8_9BACT</name>
<dbReference type="InterPro" id="IPR021457">
    <property type="entry name" value="DUF3108"/>
</dbReference>